<evidence type="ECO:0000313" key="2">
    <source>
        <dbReference type="Proteomes" id="UP000050280"/>
    </source>
</evidence>
<keyword evidence="2" id="KW-1185">Reference proteome</keyword>
<evidence type="ECO:0000313" key="1">
    <source>
        <dbReference type="EMBL" id="KPM31509.1"/>
    </source>
</evidence>
<reference evidence="1 2" key="1">
    <citation type="submission" date="2015-09" db="EMBL/GenBank/DDBJ databases">
        <title>Genome sequence of the marine flavobacterium Croceitalea dokdonensis DOKDO 023 that contains proton- and sodium-pumping rhodopsins.</title>
        <authorList>
            <person name="Kwon S.-K."/>
            <person name="Lee H.K."/>
            <person name="Kwak M.-J."/>
            <person name="Kim J.F."/>
        </authorList>
    </citation>
    <scope>NUCLEOTIDE SEQUENCE [LARGE SCALE GENOMIC DNA]</scope>
    <source>
        <strain evidence="1 2">DOKDO 023</strain>
    </source>
</reference>
<organism evidence="1 2">
    <name type="scientific">Croceitalea dokdonensis DOKDO 023</name>
    <dbReference type="NCBI Taxonomy" id="1300341"/>
    <lineage>
        <taxon>Bacteria</taxon>
        <taxon>Pseudomonadati</taxon>
        <taxon>Bacteroidota</taxon>
        <taxon>Flavobacteriia</taxon>
        <taxon>Flavobacteriales</taxon>
        <taxon>Flavobacteriaceae</taxon>
        <taxon>Croceitalea</taxon>
    </lineage>
</organism>
<dbReference type="AlphaFoldDB" id="A0A0P7AYN3"/>
<gene>
    <name evidence="1" type="ORF">I595_2776</name>
</gene>
<comment type="caution">
    <text evidence="1">The sequence shown here is derived from an EMBL/GenBank/DDBJ whole genome shotgun (WGS) entry which is preliminary data.</text>
</comment>
<name>A0A0P7AYN3_9FLAO</name>
<dbReference type="EMBL" id="LDJX01000005">
    <property type="protein sequence ID" value="KPM31509.1"/>
    <property type="molecule type" value="Genomic_DNA"/>
</dbReference>
<dbReference type="STRING" id="1300341.I595_2776"/>
<sequence>MNHLKTDFLNHLKNHFKLCYKGVCNQYYYAHFNPVEVAYYVRLFHSNV</sequence>
<accession>A0A0P7AYN3</accession>
<proteinExistence type="predicted"/>
<protein>
    <submittedName>
        <fullName evidence="1">Uncharacterized protein</fullName>
    </submittedName>
</protein>
<dbReference type="Proteomes" id="UP000050280">
    <property type="component" value="Unassembled WGS sequence"/>
</dbReference>